<comment type="caution">
    <text evidence="5">The sequence shown here is derived from an EMBL/GenBank/DDBJ whole genome shotgun (WGS) entry which is preliminary data.</text>
</comment>
<evidence type="ECO:0000313" key="5">
    <source>
        <dbReference type="EMBL" id="MBF4273297.1"/>
    </source>
</evidence>
<comment type="cofactor">
    <cofactor evidence="1">
        <name>Mg(2+)</name>
        <dbReference type="ChEBI" id="CHEBI:18420"/>
    </cofactor>
</comment>
<dbReference type="RefSeq" id="WP_013856784.1">
    <property type="nucleotide sequence ID" value="NZ_CP020534.1"/>
</dbReference>
<dbReference type="PANTHER" id="PTHR45138:SF9">
    <property type="entry name" value="DIGUANYLATE CYCLASE DGCM-RELATED"/>
    <property type="match status" value="1"/>
</dbReference>
<dbReference type="EMBL" id="RDOM01000044">
    <property type="protein sequence ID" value="MBF4273297.1"/>
    <property type="molecule type" value="Genomic_DNA"/>
</dbReference>
<dbReference type="SUPFAM" id="SSF55073">
    <property type="entry name" value="Nucleotide cyclase"/>
    <property type="match status" value="1"/>
</dbReference>
<dbReference type="CDD" id="cd01949">
    <property type="entry name" value="GGDEF"/>
    <property type="match status" value="1"/>
</dbReference>
<dbReference type="AlphaFoldDB" id="A0AAW4AVZ5"/>
<organism evidence="5 6">
    <name type="scientific">Vibrio anguillarum</name>
    <name type="common">Listonella anguillarum</name>
    <dbReference type="NCBI Taxonomy" id="55601"/>
    <lineage>
        <taxon>Bacteria</taxon>
        <taxon>Pseudomonadati</taxon>
        <taxon>Pseudomonadota</taxon>
        <taxon>Gammaproteobacteria</taxon>
        <taxon>Vibrionales</taxon>
        <taxon>Vibrionaceae</taxon>
        <taxon>Vibrio</taxon>
    </lineage>
</organism>
<evidence type="ECO:0000259" key="4">
    <source>
        <dbReference type="PROSITE" id="PS50887"/>
    </source>
</evidence>
<dbReference type="Pfam" id="PF00990">
    <property type="entry name" value="GGDEF"/>
    <property type="match status" value="1"/>
</dbReference>
<dbReference type="InterPro" id="IPR050469">
    <property type="entry name" value="Diguanylate_Cyclase"/>
</dbReference>
<proteinExistence type="predicted"/>
<dbReference type="Proteomes" id="UP000722957">
    <property type="component" value="Unassembled WGS sequence"/>
</dbReference>
<dbReference type="InterPro" id="IPR043128">
    <property type="entry name" value="Rev_trsase/Diguanyl_cyclase"/>
</dbReference>
<dbReference type="GO" id="GO:0043709">
    <property type="term" value="P:cell adhesion involved in single-species biofilm formation"/>
    <property type="evidence" value="ECO:0007669"/>
    <property type="project" value="TreeGrafter"/>
</dbReference>
<accession>A0AAW4AVZ5</accession>
<reference evidence="5 6" key="1">
    <citation type="journal article" date="2021" name="PeerJ">
        <title>Analysis of 44 Vibrio anguillarum genomes reveals high genetic diversity.</title>
        <authorList>
            <person name="Hansen M.J."/>
            <person name="Dalsgaard I."/>
        </authorList>
    </citation>
    <scope>NUCLEOTIDE SEQUENCE [LARGE SCALE GENOMIC DNA]</scope>
    <source>
        <strain evidence="5 6">17-16730-2A</strain>
    </source>
</reference>
<dbReference type="GO" id="GO:0005886">
    <property type="term" value="C:plasma membrane"/>
    <property type="evidence" value="ECO:0007669"/>
    <property type="project" value="TreeGrafter"/>
</dbReference>
<feature type="domain" description="GGDEF" evidence="4">
    <location>
        <begin position="179"/>
        <end position="308"/>
    </location>
</feature>
<dbReference type="EC" id="2.7.7.65" evidence="2"/>
<name>A0AAW4AVZ5_VIBAN</name>
<dbReference type="PANTHER" id="PTHR45138">
    <property type="entry name" value="REGULATORY COMPONENTS OF SENSORY TRANSDUCTION SYSTEM"/>
    <property type="match status" value="1"/>
</dbReference>
<dbReference type="FunFam" id="3.30.70.270:FF:000001">
    <property type="entry name" value="Diguanylate cyclase domain protein"/>
    <property type="match status" value="1"/>
</dbReference>
<evidence type="ECO:0000256" key="2">
    <source>
        <dbReference type="ARBA" id="ARBA00012528"/>
    </source>
</evidence>
<dbReference type="GO" id="GO:1902201">
    <property type="term" value="P:negative regulation of bacterial-type flagellum-dependent cell motility"/>
    <property type="evidence" value="ECO:0007669"/>
    <property type="project" value="TreeGrafter"/>
</dbReference>
<evidence type="ECO:0000313" key="6">
    <source>
        <dbReference type="Proteomes" id="UP000722957"/>
    </source>
</evidence>
<dbReference type="PROSITE" id="PS50887">
    <property type="entry name" value="GGDEF"/>
    <property type="match status" value="1"/>
</dbReference>
<evidence type="ECO:0000256" key="1">
    <source>
        <dbReference type="ARBA" id="ARBA00001946"/>
    </source>
</evidence>
<dbReference type="InterPro" id="IPR000160">
    <property type="entry name" value="GGDEF_dom"/>
</dbReference>
<sequence length="328" mass="37751">MDDKILQSVVEITGQKNAVSLGYCVISALVEMLPLKSACLEHYIGPHSYVIAKATICSRIPGKFEINWEYEGETVPSYEHNHSDIEPKIEDLGTNGYHCIYPIAINDSFSARLSLILKVPPKQYRMLIEGFVKIYQNYVLLLHENERDKLTGLLNRRTLEDRLRLSFDVLPETATVGSVMPWVAIIDLDHFKRINDNFGHLIGDEVLLLVAQQMQNFFLNQEQLFRFGGEEFVIIFPASEYEVVLNRTERFRQHIEQFRFPQVQHITLSIGICSISPREYLSTILDRADKALYFAKNHGRNQVQCYEDLLRSGVFIENEEGDSSAELF</sequence>
<gene>
    <name evidence="5" type="ORF">EAY07_14930</name>
</gene>
<dbReference type="NCBIfam" id="TIGR00254">
    <property type="entry name" value="GGDEF"/>
    <property type="match status" value="1"/>
</dbReference>
<dbReference type="GO" id="GO:0052621">
    <property type="term" value="F:diguanylate cyclase activity"/>
    <property type="evidence" value="ECO:0007669"/>
    <property type="project" value="UniProtKB-EC"/>
</dbReference>
<protein>
    <recommendedName>
        <fullName evidence="2">diguanylate cyclase</fullName>
        <ecNumber evidence="2">2.7.7.65</ecNumber>
    </recommendedName>
</protein>
<comment type="catalytic activity">
    <reaction evidence="3">
        <text>2 GTP = 3',3'-c-di-GMP + 2 diphosphate</text>
        <dbReference type="Rhea" id="RHEA:24898"/>
        <dbReference type="ChEBI" id="CHEBI:33019"/>
        <dbReference type="ChEBI" id="CHEBI:37565"/>
        <dbReference type="ChEBI" id="CHEBI:58805"/>
        <dbReference type="EC" id="2.7.7.65"/>
    </reaction>
</comment>
<evidence type="ECO:0000256" key="3">
    <source>
        <dbReference type="ARBA" id="ARBA00034247"/>
    </source>
</evidence>
<dbReference type="KEGG" id="vau:VANGNB10_cI1386c"/>
<dbReference type="Gene3D" id="3.30.70.270">
    <property type="match status" value="1"/>
</dbReference>
<dbReference type="SMART" id="SM00267">
    <property type="entry name" value="GGDEF"/>
    <property type="match status" value="1"/>
</dbReference>
<dbReference type="InterPro" id="IPR029787">
    <property type="entry name" value="Nucleotide_cyclase"/>
</dbReference>